<keyword evidence="1" id="KW-0175">Coiled coil</keyword>
<feature type="compositionally biased region" description="Basic residues" evidence="2">
    <location>
        <begin position="59"/>
        <end position="68"/>
    </location>
</feature>
<evidence type="ECO:0000313" key="3">
    <source>
        <dbReference type="EMBL" id="KAH3717265.1"/>
    </source>
</evidence>
<protein>
    <recommendedName>
        <fullName evidence="5">Endonuclease-reverse transcriptase</fullName>
    </recommendedName>
</protein>
<dbReference type="AlphaFoldDB" id="A0A9D4C4V8"/>
<reference evidence="3" key="2">
    <citation type="submission" date="2020-11" db="EMBL/GenBank/DDBJ databases">
        <authorList>
            <person name="McCartney M.A."/>
            <person name="Auch B."/>
            <person name="Kono T."/>
            <person name="Mallez S."/>
            <person name="Becker A."/>
            <person name="Gohl D.M."/>
            <person name="Silverstein K.A.T."/>
            <person name="Koren S."/>
            <person name="Bechman K.B."/>
            <person name="Herman A."/>
            <person name="Abrahante J.E."/>
            <person name="Garbe J."/>
        </authorList>
    </citation>
    <scope>NUCLEOTIDE SEQUENCE</scope>
    <source>
        <strain evidence="3">Duluth1</strain>
        <tissue evidence="3">Whole animal</tissue>
    </source>
</reference>
<dbReference type="EMBL" id="JAIWYP010000013">
    <property type="protein sequence ID" value="KAH3717265.1"/>
    <property type="molecule type" value="Genomic_DNA"/>
</dbReference>
<gene>
    <name evidence="3" type="ORF">DPMN_060047</name>
</gene>
<reference evidence="3" key="1">
    <citation type="journal article" date="2019" name="bioRxiv">
        <title>The Genome of the Zebra Mussel, Dreissena polymorpha: A Resource for Invasive Species Research.</title>
        <authorList>
            <person name="McCartney M.A."/>
            <person name="Auch B."/>
            <person name="Kono T."/>
            <person name="Mallez S."/>
            <person name="Zhang Y."/>
            <person name="Obille A."/>
            <person name="Becker A."/>
            <person name="Abrahante J.E."/>
            <person name="Garbe J."/>
            <person name="Badalamenti J.P."/>
            <person name="Herman A."/>
            <person name="Mangelson H."/>
            <person name="Liachko I."/>
            <person name="Sullivan S."/>
            <person name="Sone E.D."/>
            <person name="Koren S."/>
            <person name="Silverstein K.A.T."/>
            <person name="Beckman K.B."/>
            <person name="Gohl D.M."/>
        </authorList>
    </citation>
    <scope>NUCLEOTIDE SEQUENCE</scope>
    <source>
        <strain evidence="3">Duluth1</strain>
        <tissue evidence="3">Whole animal</tissue>
    </source>
</reference>
<organism evidence="3 4">
    <name type="scientific">Dreissena polymorpha</name>
    <name type="common">Zebra mussel</name>
    <name type="synonym">Mytilus polymorpha</name>
    <dbReference type="NCBI Taxonomy" id="45954"/>
    <lineage>
        <taxon>Eukaryota</taxon>
        <taxon>Metazoa</taxon>
        <taxon>Spiralia</taxon>
        <taxon>Lophotrochozoa</taxon>
        <taxon>Mollusca</taxon>
        <taxon>Bivalvia</taxon>
        <taxon>Autobranchia</taxon>
        <taxon>Heteroconchia</taxon>
        <taxon>Euheterodonta</taxon>
        <taxon>Imparidentia</taxon>
        <taxon>Neoheterodontei</taxon>
        <taxon>Myida</taxon>
        <taxon>Dreissenoidea</taxon>
        <taxon>Dreissenidae</taxon>
        <taxon>Dreissena</taxon>
    </lineage>
</organism>
<evidence type="ECO:0008006" key="5">
    <source>
        <dbReference type="Google" id="ProtNLM"/>
    </source>
</evidence>
<keyword evidence="4" id="KW-1185">Reference proteome</keyword>
<accession>A0A9D4C4V8</accession>
<feature type="coiled-coil region" evidence="1">
    <location>
        <begin position="126"/>
        <end position="185"/>
    </location>
</feature>
<dbReference type="Proteomes" id="UP000828390">
    <property type="component" value="Unassembled WGS sequence"/>
</dbReference>
<comment type="caution">
    <text evidence="3">The sequence shown here is derived from an EMBL/GenBank/DDBJ whole genome shotgun (WGS) entry which is preliminary data.</text>
</comment>
<sequence length="332" mass="38467">MATQSTQSIEPGEIDLEKSEVSDSNQDCDSQDKTKRKYISSVSEHELSISESKAESKKQAKKKAKHEKQKAEGTKDTENMSIVDISKHLREINVKLSKVMLKDDSSLENMIETIVGKMKNSLLHRIELLEHKLFEKETESDNLKKDIDNLQKELVFEKEEKKQILLELTKEKESNKENLNDLEQYSRINNVVVHGLPDRDKAETPDVTIKLVVETIKKHTGIELGESEIDYGHRLGRFENGKSRPAVIKFISRSKKIQILKMSKQLKQVKIYAGEHLTQLNQTVFNSFRLKKKDTVESVWSRSGKLVYKNRNGIIHRVLYKEFNYWLSLPWS</sequence>
<evidence type="ECO:0000313" key="4">
    <source>
        <dbReference type="Proteomes" id="UP000828390"/>
    </source>
</evidence>
<proteinExistence type="predicted"/>
<name>A0A9D4C4V8_DREPO</name>
<feature type="region of interest" description="Disordered" evidence="2">
    <location>
        <begin position="1"/>
        <end position="76"/>
    </location>
</feature>
<feature type="compositionally biased region" description="Basic and acidic residues" evidence="2">
    <location>
        <begin position="43"/>
        <end position="58"/>
    </location>
</feature>
<dbReference type="Gene3D" id="3.30.70.1820">
    <property type="entry name" value="L1 transposable element, RRM domain"/>
    <property type="match status" value="1"/>
</dbReference>
<evidence type="ECO:0000256" key="1">
    <source>
        <dbReference type="SAM" id="Coils"/>
    </source>
</evidence>
<evidence type="ECO:0000256" key="2">
    <source>
        <dbReference type="SAM" id="MobiDB-lite"/>
    </source>
</evidence>